<accession>A0A329VE61</accession>
<dbReference type="AlphaFoldDB" id="A0A329VE61"/>
<keyword evidence="1" id="KW-1133">Transmembrane helix</keyword>
<protein>
    <recommendedName>
        <fullName evidence="4">Type VI secretion protein</fullName>
    </recommendedName>
</protein>
<comment type="caution">
    <text evidence="2">The sequence shown here is derived from an EMBL/GenBank/DDBJ whole genome shotgun (WGS) entry which is preliminary data.</text>
</comment>
<gene>
    <name evidence="2" type="ORF">CKY01_18945</name>
</gene>
<evidence type="ECO:0000256" key="1">
    <source>
        <dbReference type="SAM" id="Phobius"/>
    </source>
</evidence>
<evidence type="ECO:0000313" key="2">
    <source>
        <dbReference type="EMBL" id="RAW85593.1"/>
    </source>
</evidence>
<dbReference type="Proteomes" id="UP000250870">
    <property type="component" value="Unassembled WGS sequence"/>
</dbReference>
<evidence type="ECO:0008006" key="4">
    <source>
        <dbReference type="Google" id="ProtNLM"/>
    </source>
</evidence>
<keyword evidence="1" id="KW-0472">Membrane</keyword>
<feature type="transmembrane region" description="Helical" evidence="1">
    <location>
        <begin position="49"/>
        <end position="70"/>
    </location>
</feature>
<feature type="transmembrane region" description="Helical" evidence="1">
    <location>
        <begin position="20"/>
        <end position="43"/>
    </location>
</feature>
<dbReference type="EMBL" id="NSCI01000034">
    <property type="protein sequence ID" value="RAW85593.1"/>
    <property type="molecule type" value="Genomic_DNA"/>
</dbReference>
<evidence type="ECO:0000313" key="3">
    <source>
        <dbReference type="Proteomes" id="UP000250870"/>
    </source>
</evidence>
<name>A0A329VE61_9GAMM</name>
<reference evidence="2 3" key="1">
    <citation type="journal article" date="2018" name="Int. J. Syst. Evol. Microbiol.">
        <title>Whole-genome-based revisit of Photorhabdus phylogeny: proposal for the elevation of most Photorhabdus subspecies to the species level and description of one novel species Photorhabdus bodei sp. nov., and one novel subspecies Photorhabdus laumondii subsp. clarkei subsp. nov.</title>
        <authorList>
            <person name="Machado R.A.R."/>
            <person name="Wuthrich D."/>
            <person name="Kuhnert P."/>
            <person name="Arce C.C.M."/>
            <person name="Thonen L."/>
            <person name="Ruiz C."/>
            <person name="Zhang X."/>
            <person name="Robert C.A.M."/>
            <person name="Karimi J."/>
            <person name="Kamali S."/>
            <person name="Ma J."/>
            <person name="Bruggmann R."/>
            <person name="Erb M."/>
        </authorList>
    </citation>
    <scope>NUCLEOTIDE SEQUENCE [LARGE SCALE GENOMIC DNA]</scope>
    <source>
        <strain evidence="2 3">BOJ-47</strain>
    </source>
</reference>
<organism evidence="2 3">
    <name type="scientific">Photorhabdus laumondii subsp. clarkei</name>
    <dbReference type="NCBI Taxonomy" id="2029685"/>
    <lineage>
        <taxon>Bacteria</taxon>
        <taxon>Pseudomonadati</taxon>
        <taxon>Pseudomonadota</taxon>
        <taxon>Gammaproteobacteria</taxon>
        <taxon>Enterobacterales</taxon>
        <taxon>Morganellaceae</taxon>
        <taxon>Photorhabdus</taxon>
    </lineage>
</organism>
<sequence length="385" mass="44677">MSWNKPVIAIQQEPISPVLWHWLVSGMLIICIGMTCYVLWSGYIRLQQWWIIFGAVGLIWLAAFGLRLYLFGYRLEIYRFWHQERQHIDREWQNWASRHMSVLHSDVFLPEKITAGTIVREEPKIAVQYGEKKVIDYFPWSENKWRDSVQILLNSVEKAISDIPPDRQICATVITHGSVQEYEKLKMTLQEKWQSIFPSRKPLSQLNLVPYLSAMQIEHWLKDPASEVQLLILLQIENTGQFSEGLGVLLMATDDLTQKFELTEKARIYRPMEIDAENFEQQFKTFINTQLSAKEAIGMLGDNNDMYSYASQIMPVIQEQNAALKLERIKDIEKFIGLAGSGAYWLATGLAIDLSQYYSGNYLVLAKNDRNWTVNTVQALEEESK</sequence>
<keyword evidence="1" id="KW-0812">Transmembrane</keyword>
<proteinExistence type="predicted"/>
<dbReference type="RefSeq" id="WP_113026792.1">
    <property type="nucleotide sequence ID" value="NZ_CAWNWQ010000034.1"/>
</dbReference>